<evidence type="ECO:0000256" key="10">
    <source>
        <dbReference type="ARBA" id="ARBA00047707"/>
    </source>
</evidence>
<dbReference type="InterPro" id="IPR025700">
    <property type="entry name" value="Lys/Orn_oxygenase"/>
</dbReference>
<comment type="caution">
    <text evidence="12">The sequence shown here is derived from an EMBL/GenBank/DDBJ whole genome shotgun (WGS) entry which is preliminary data.</text>
</comment>
<keyword evidence="8" id="KW-0560">Oxidoreductase</keyword>
<comment type="similarity">
    <text evidence="3">Belongs to the lysine N(6)-hydroxylase/L-ornithine N(5)-oxygenase family.</text>
</comment>
<protein>
    <submittedName>
        <fullName evidence="12">Uncharacterized protein</fullName>
    </submittedName>
</protein>
<dbReference type="Gene3D" id="3.50.50.60">
    <property type="entry name" value="FAD/NAD(P)-binding domain"/>
    <property type="match status" value="1"/>
</dbReference>
<sequence length="569" mass="64648">MEVSAWLQLFADALGRGDIDAAVDMFDEEECYWRDLLDFTWNIETAESRSEIGVMLHATLQTTMPGNWRVTSNVERIRRPGCNEGLIQCLVYFETKYGRCKGVVRLRGAKCWTLLTALQELTEESEESTPRLEIVPEHALRKTCKTSLERRRQQLDALDISKQPYCLIVGGGHSGLGLGDSWRKRYKSLCLHTLSCSDHMPYMPYPENWPQFPSKDKIADWLEAYAKAMELVYWNSTECATTSLDETVQKWNVKVVMHDSGETVMLNPHHIVLATGISGQPNIPDLPRARDVFQGKQCHSSQFCDEEEWTGKHCVVIGSNNSAHNICSHLWKSRAASVTMVQRSPTHVLPSERSNFGTEALYMGKYNVRDPDLIRASNPYKSLPTTQTHLTRETAELYADLYKELEEVGFKHTFGEDGTGAVLLYLRRLLRKRQVKLKSGVEVVGLSERSVQLRDGTELDADLLVYATGYMPMQEQTARLISKEVADRVGRVWGLGSNTTRDPGPWVRELRNMWKPTPQPNLWFHGGGFQEARNYSLYLALQLKARMLNIPISIFRFPAGPSEGSYSET</sequence>
<evidence type="ECO:0000256" key="4">
    <source>
        <dbReference type="ARBA" id="ARBA00009183"/>
    </source>
</evidence>
<dbReference type="Proteomes" id="UP000825935">
    <property type="component" value="Chromosome 18"/>
</dbReference>
<comment type="catalytic activity">
    <reaction evidence="9">
        <text>L-ornithine + NADPH + O2 = N(5)-hydroxy-L-ornithine + NADP(+) + H2O</text>
        <dbReference type="Rhea" id="RHEA:41508"/>
        <dbReference type="ChEBI" id="CHEBI:15377"/>
        <dbReference type="ChEBI" id="CHEBI:15379"/>
        <dbReference type="ChEBI" id="CHEBI:46911"/>
        <dbReference type="ChEBI" id="CHEBI:57783"/>
        <dbReference type="ChEBI" id="CHEBI:58349"/>
        <dbReference type="ChEBI" id="CHEBI:78275"/>
        <dbReference type="EC" id="1.14.13.196"/>
    </reaction>
</comment>
<accession>A0A8T2SLZ8</accession>
<dbReference type="PANTHER" id="PTHR43539:SF68">
    <property type="entry name" value="FLAVIN-BINDING MONOOXYGENASE-LIKE PROTEIN (AFU_ORTHOLOGUE AFUA_4G09220)"/>
    <property type="match status" value="1"/>
</dbReference>
<keyword evidence="5" id="KW-0285">Flavoprotein</keyword>
<dbReference type="InterPro" id="IPR036188">
    <property type="entry name" value="FAD/NAD-bd_sf"/>
</dbReference>
<evidence type="ECO:0000313" key="12">
    <source>
        <dbReference type="EMBL" id="KAH7364991.1"/>
    </source>
</evidence>
<evidence type="ECO:0000256" key="6">
    <source>
        <dbReference type="ARBA" id="ARBA00022827"/>
    </source>
</evidence>
<dbReference type="Pfam" id="PF13434">
    <property type="entry name" value="Lys_Orn_oxgnase"/>
    <property type="match status" value="1"/>
</dbReference>
<evidence type="ECO:0000256" key="2">
    <source>
        <dbReference type="ARBA" id="ARBA00004924"/>
    </source>
</evidence>
<organism evidence="12 13">
    <name type="scientific">Ceratopteris richardii</name>
    <name type="common">Triangle waterfern</name>
    <dbReference type="NCBI Taxonomy" id="49495"/>
    <lineage>
        <taxon>Eukaryota</taxon>
        <taxon>Viridiplantae</taxon>
        <taxon>Streptophyta</taxon>
        <taxon>Embryophyta</taxon>
        <taxon>Tracheophyta</taxon>
        <taxon>Polypodiopsida</taxon>
        <taxon>Polypodiidae</taxon>
        <taxon>Polypodiales</taxon>
        <taxon>Pteridineae</taxon>
        <taxon>Pteridaceae</taxon>
        <taxon>Parkerioideae</taxon>
        <taxon>Ceratopteris</taxon>
    </lineage>
</organism>
<comment type="pathway">
    <text evidence="2">Siderophore biosynthesis.</text>
</comment>
<evidence type="ECO:0000256" key="11">
    <source>
        <dbReference type="ARBA" id="ARBA00049248"/>
    </source>
</evidence>
<dbReference type="GO" id="GO:0050660">
    <property type="term" value="F:flavin adenine dinucleotide binding"/>
    <property type="evidence" value="ECO:0007669"/>
    <property type="project" value="TreeGrafter"/>
</dbReference>
<gene>
    <name evidence="12" type="ORF">KP509_18G002500</name>
</gene>
<dbReference type="EMBL" id="CM035423">
    <property type="protein sequence ID" value="KAH7364991.1"/>
    <property type="molecule type" value="Genomic_DNA"/>
</dbReference>
<dbReference type="InterPro" id="IPR050982">
    <property type="entry name" value="Auxin_biosynth/cation_transpt"/>
</dbReference>
<dbReference type="SUPFAM" id="SSF51905">
    <property type="entry name" value="FAD/NAD(P)-binding domain"/>
    <property type="match status" value="1"/>
</dbReference>
<evidence type="ECO:0000313" key="13">
    <source>
        <dbReference type="Proteomes" id="UP000825935"/>
    </source>
</evidence>
<dbReference type="OrthoDB" id="66881at2759"/>
<name>A0A8T2SLZ8_CERRI</name>
<keyword evidence="6" id="KW-0274">FAD</keyword>
<comment type="cofactor">
    <cofactor evidence="1">
        <name>FAD</name>
        <dbReference type="ChEBI" id="CHEBI:57692"/>
    </cofactor>
</comment>
<dbReference type="AlphaFoldDB" id="A0A8T2SLZ8"/>
<evidence type="ECO:0000256" key="5">
    <source>
        <dbReference type="ARBA" id="ARBA00022630"/>
    </source>
</evidence>
<keyword evidence="7" id="KW-0521">NADP</keyword>
<evidence type="ECO:0000256" key="3">
    <source>
        <dbReference type="ARBA" id="ARBA00007588"/>
    </source>
</evidence>
<evidence type="ECO:0000256" key="1">
    <source>
        <dbReference type="ARBA" id="ARBA00001974"/>
    </source>
</evidence>
<evidence type="ECO:0000256" key="8">
    <source>
        <dbReference type="ARBA" id="ARBA00023002"/>
    </source>
</evidence>
<comment type="catalytic activity">
    <reaction evidence="10">
        <text>indole-3-pyruvate + NADPH + O2 + H(+) = (indol-3-yl)acetate + CO2 + NADP(+) + H2O</text>
        <dbReference type="Rhea" id="RHEA:34331"/>
        <dbReference type="ChEBI" id="CHEBI:15377"/>
        <dbReference type="ChEBI" id="CHEBI:15378"/>
        <dbReference type="ChEBI" id="CHEBI:15379"/>
        <dbReference type="ChEBI" id="CHEBI:16526"/>
        <dbReference type="ChEBI" id="CHEBI:17640"/>
        <dbReference type="ChEBI" id="CHEBI:30854"/>
        <dbReference type="ChEBI" id="CHEBI:57783"/>
        <dbReference type="ChEBI" id="CHEBI:58349"/>
        <dbReference type="EC" id="1.14.13.168"/>
    </reaction>
</comment>
<proteinExistence type="inferred from homology"/>
<dbReference type="GO" id="GO:0103075">
    <property type="term" value="F:indole-3-pyruvate monooxygenase activity"/>
    <property type="evidence" value="ECO:0007669"/>
    <property type="project" value="UniProtKB-EC"/>
</dbReference>
<keyword evidence="13" id="KW-1185">Reference proteome</keyword>
<reference evidence="12" key="1">
    <citation type="submission" date="2021-08" db="EMBL/GenBank/DDBJ databases">
        <title>WGS assembly of Ceratopteris richardii.</title>
        <authorList>
            <person name="Marchant D.B."/>
            <person name="Chen G."/>
            <person name="Jenkins J."/>
            <person name="Shu S."/>
            <person name="Leebens-Mack J."/>
            <person name="Grimwood J."/>
            <person name="Schmutz J."/>
            <person name="Soltis P."/>
            <person name="Soltis D."/>
            <person name="Chen Z.-H."/>
        </authorList>
    </citation>
    <scope>NUCLEOTIDE SEQUENCE</scope>
    <source>
        <strain evidence="12">Whitten #5841</strain>
        <tissue evidence="12">Leaf</tissue>
    </source>
</reference>
<comment type="catalytic activity">
    <reaction evidence="11">
        <text>L-ornithine + NADH + O2 = N(5)-hydroxy-L-ornithine + NAD(+) + H2O</text>
        <dbReference type="Rhea" id="RHEA:41512"/>
        <dbReference type="ChEBI" id="CHEBI:15377"/>
        <dbReference type="ChEBI" id="CHEBI:15379"/>
        <dbReference type="ChEBI" id="CHEBI:46911"/>
        <dbReference type="ChEBI" id="CHEBI:57540"/>
        <dbReference type="ChEBI" id="CHEBI:57945"/>
        <dbReference type="ChEBI" id="CHEBI:78275"/>
        <dbReference type="EC" id="1.14.13.196"/>
    </reaction>
</comment>
<comment type="similarity">
    <text evidence="4">Belongs to the FMO family.</text>
</comment>
<evidence type="ECO:0000256" key="7">
    <source>
        <dbReference type="ARBA" id="ARBA00022857"/>
    </source>
</evidence>
<dbReference type="PANTHER" id="PTHR43539">
    <property type="entry name" value="FLAVIN-BINDING MONOOXYGENASE-LIKE PROTEIN (AFU_ORTHOLOGUE AFUA_4G09220)"/>
    <property type="match status" value="1"/>
</dbReference>
<evidence type="ECO:0000256" key="9">
    <source>
        <dbReference type="ARBA" id="ARBA00047598"/>
    </source>
</evidence>